<dbReference type="Proteomes" id="UP001529510">
    <property type="component" value="Unassembled WGS sequence"/>
</dbReference>
<evidence type="ECO:0000256" key="1">
    <source>
        <dbReference type="SAM" id="MobiDB-lite"/>
    </source>
</evidence>
<proteinExistence type="predicted"/>
<comment type="caution">
    <text evidence="2">The sequence shown here is derived from an EMBL/GenBank/DDBJ whole genome shotgun (WGS) entry which is preliminary data.</text>
</comment>
<sequence>YTNALRPAGHQAKGLCRLQPENQGPLPAEGPGQVLARRLPQVRLLRLPTRRGGLHSVHQSQPHPLSEGLPT</sequence>
<keyword evidence="3" id="KW-1185">Reference proteome</keyword>
<evidence type="ECO:0000313" key="3">
    <source>
        <dbReference type="Proteomes" id="UP001529510"/>
    </source>
</evidence>
<feature type="non-terminal residue" evidence="2">
    <location>
        <position position="71"/>
    </location>
</feature>
<protein>
    <submittedName>
        <fullName evidence="2">Uncharacterized protein</fullName>
    </submittedName>
</protein>
<feature type="non-terminal residue" evidence="2">
    <location>
        <position position="1"/>
    </location>
</feature>
<dbReference type="EMBL" id="JAMKFB020000004">
    <property type="protein sequence ID" value="KAL0196144.1"/>
    <property type="molecule type" value="Genomic_DNA"/>
</dbReference>
<feature type="region of interest" description="Disordered" evidence="1">
    <location>
        <begin position="50"/>
        <end position="71"/>
    </location>
</feature>
<evidence type="ECO:0000313" key="2">
    <source>
        <dbReference type="EMBL" id="KAL0196144.1"/>
    </source>
</evidence>
<name>A0ABD0RC83_CIRMR</name>
<dbReference type="AlphaFoldDB" id="A0ABD0RC83"/>
<gene>
    <name evidence="2" type="ORF">M9458_009716</name>
</gene>
<reference evidence="2 3" key="1">
    <citation type="submission" date="2024-05" db="EMBL/GenBank/DDBJ databases">
        <title>Genome sequencing and assembly of Indian major carp, Cirrhinus mrigala (Hamilton, 1822).</title>
        <authorList>
            <person name="Mohindra V."/>
            <person name="Chowdhury L.M."/>
            <person name="Lal K."/>
            <person name="Jena J.K."/>
        </authorList>
    </citation>
    <scope>NUCLEOTIDE SEQUENCE [LARGE SCALE GENOMIC DNA]</scope>
    <source>
        <strain evidence="2">CM1030</strain>
        <tissue evidence="2">Blood</tissue>
    </source>
</reference>
<accession>A0ABD0RC83</accession>
<organism evidence="2 3">
    <name type="scientific">Cirrhinus mrigala</name>
    <name type="common">Mrigala</name>
    <dbReference type="NCBI Taxonomy" id="683832"/>
    <lineage>
        <taxon>Eukaryota</taxon>
        <taxon>Metazoa</taxon>
        <taxon>Chordata</taxon>
        <taxon>Craniata</taxon>
        <taxon>Vertebrata</taxon>
        <taxon>Euteleostomi</taxon>
        <taxon>Actinopterygii</taxon>
        <taxon>Neopterygii</taxon>
        <taxon>Teleostei</taxon>
        <taxon>Ostariophysi</taxon>
        <taxon>Cypriniformes</taxon>
        <taxon>Cyprinidae</taxon>
        <taxon>Labeoninae</taxon>
        <taxon>Labeonini</taxon>
        <taxon>Cirrhinus</taxon>
    </lineage>
</organism>